<dbReference type="Proteomes" id="UP000297739">
    <property type="component" value="Unassembled WGS sequence"/>
</dbReference>
<keyword evidence="4" id="KW-1185">Reference proteome</keyword>
<sequence>MTTSYCSNDKITDGEYAGTGTEPSPPTSNPEPSEIIKLERKLERVKALIMMKEREYRSFVGDASMATMLATNPESSSEDIELAQERAQLSLKAAEECKAEMNKLEKEKEEVEENTLTLK</sequence>
<name>A0A4Z0PRA6_9BACT</name>
<evidence type="ECO:0000256" key="1">
    <source>
        <dbReference type="SAM" id="Coils"/>
    </source>
</evidence>
<dbReference type="EMBL" id="SRLD01000001">
    <property type="protein sequence ID" value="TGE20045.1"/>
    <property type="molecule type" value="Genomic_DNA"/>
</dbReference>
<proteinExistence type="predicted"/>
<organism evidence="3 4">
    <name type="scientific">Hymenobacter elongatus</name>
    <dbReference type="NCBI Taxonomy" id="877208"/>
    <lineage>
        <taxon>Bacteria</taxon>
        <taxon>Pseudomonadati</taxon>
        <taxon>Bacteroidota</taxon>
        <taxon>Cytophagia</taxon>
        <taxon>Cytophagales</taxon>
        <taxon>Hymenobacteraceae</taxon>
        <taxon>Hymenobacter</taxon>
    </lineage>
</organism>
<gene>
    <name evidence="3" type="ORF">E5J99_00310</name>
</gene>
<accession>A0A4Z0PRA6</accession>
<evidence type="ECO:0000313" key="4">
    <source>
        <dbReference type="Proteomes" id="UP000297739"/>
    </source>
</evidence>
<dbReference type="AlphaFoldDB" id="A0A4Z0PRA6"/>
<reference evidence="3 4" key="1">
    <citation type="submission" date="2019-04" db="EMBL/GenBank/DDBJ databases">
        <authorList>
            <person name="Feng G."/>
            <person name="Zhang J."/>
            <person name="Zhu H."/>
        </authorList>
    </citation>
    <scope>NUCLEOTIDE SEQUENCE [LARGE SCALE GENOMIC DNA]</scope>
    <source>
        <strain evidence="3 4">JCM 17223</strain>
    </source>
</reference>
<feature type="region of interest" description="Disordered" evidence="2">
    <location>
        <begin position="1"/>
        <end position="36"/>
    </location>
</feature>
<keyword evidence="1" id="KW-0175">Coiled coil</keyword>
<evidence type="ECO:0000256" key="2">
    <source>
        <dbReference type="SAM" id="MobiDB-lite"/>
    </source>
</evidence>
<evidence type="ECO:0000313" key="3">
    <source>
        <dbReference type="EMBL" id="TGE20045.1"/>
    </source>
</evidence>
<protein>
    <submittedName>
        <fullName evidence="3">Uncharacterized protein</fullName>
    </submittedName>
</protein>
<feature type="coiled-coil region" evidence="1">
    <location>
        <begin position="87"/>
        <end position="114"/>
    </location>
</feature>
<comment type="caution">
    <text evidence="3">The sequence shown here is derived from an EMBL/GenBank/DDBJ whole genome shotgun (WGS) entry which is preliminary data.</text>
</comment>
<dbReference type="RefSeq" id="WP_135495713.1">
    <property type="nucleotide sequence ID" value="NZ_SRLD01000001.1"/>
</dbReference>